<evidence type="ECO:0000256" key="8">
    <source>
        <dbReference type="ARBA" id="ARBA00022741"/>
    </source>
</evidence>
<dbReference type="RefSeq" id="WP_022230133.1">
    <property type="nucleotide sequence ID" value="NZ_JAJEQM010000019.1"/>
</dbReference>
<dbReference type="InterPro" id="IPR050398">
    <property type="entry name" value="HssS/ArlS-like"/>
</dbReference>
<evidence type="ECO:0000256" key="1">
    <source>
        <dbReference type="ARBA" id="ARBA00000085"/>
    </source>
</evidence>
<evidence type="ECO:0000256" key="9">
    <source>
        <dbReference type="ARBA" id="ARBA00022777"/>
    </source>
</evidence>
<dbReference type="SUPFAM" id="SSF55874">
    <property type="entry name" value="ATPase domain of HSP90 chaperone/DNA topoisomerase II/histidine kinase"/>
    <property type="match status" value="1"/>
</dbReference>
<dbReference type="CDD" id="cd00082">
    <property type="entry name" value="HisKA"/>
    <property type="match status" value="1"/>
</dbReference>
<evidence type="ECO:0000256" key="14">
    <source>
        <dbReference type="SAM" id="Phobius"/>
    </source>
</evidence>
<dbReference type="InterPro" id="IPR003660">
    <property type="entry name" value="HAMP_dom"/>
</dbReference>
<proteinExistence type="predicted"/>
<dbReference type="CDD" id="cd06225">
    <property type="entry name" value="HAMP"/>
    <property type="match status" value="1"/>
</dbReference>
<keyword evidence="10" id="KW-0067">ATP-binding</keyword>
<evidence type="ECO:0000256" key="4">
    <source>
        <dbReference type="ARBA" id="ARBA00022475"/>
    </source>
</evidence>
<dbReference type="EC" id="2.7.13.3" evidence="3"/>
<protein>
    <recommendedName>
        <fullName evidence="3">histidine kinase</fullName>
        <ecNumber evidence="3">2.7.13.3</ecNumber>
    </recommendedName>
</protein>
<keyword evidence="13 14" id="KW-0472">Membrane</keyword>
<evidence type="ECO:0000256" key="12">
    <source>
        <dbReference type="ARBA" id="ARBA00023012"/>
    </source>
</evidence>
<keyword evidence="4" id="KW-1003">Cell membrane</keyword>
<dbReference type="Pfam" id="PF00512">
    <property type="entry name" value="HisKA"/>
    <property type="match status" value="1"/>
</dbReference>
<feature type="transmembrane region" description="Helical" evidence="14">
    <location>
        <begin position="166"/>
        <end position="187"/>
    </location>
</feature>
<dbReference type="PROSITE" id="PS50109">
    <property type="entry name" value="HIS_KIN"/>
    <property type="match status" value="1"/>
</dbReference>
<evidence type="ECO:0000259" key="15">
    <source>
        <dbReference type="PROSITE" id="PS50109"/>
    </source>
</evidence>
<keyword evidence="12" id="KW-0902">Two-component regulatory system</keyword>
<accession>A0AAE3E105</accession>
<dbReference type="PANTHER" id="PTHR45528:SF1">
    <property type="entry name" value="SENSOR HISTIDINE KINASE CPXA"/>
    <property type="match status" value="1"/>
</dbReference>
<evidence type="ECO:0000256" key="5">
    <source>
        <dbReference type="ARBA" id="ARBA00022553"/>
    </source>
</evidence>
<dbReference type="SMART" id="SM00304">
    <property type="entry name" value="HAMP"/>
    <property type="match status" value="1"/>
</dbReference>
<gene>
    <name evidence="17" type="ORF">LKE05_12125</name>
</gene>
<dbReference type="PROSITE" id="PS50885">
    <property type="entry name" value="HAMP"/>
    <property type="match status" value="1"/>
</dbReference>
<evidence type="ECO:0000256" key="3">
    <source>
        <dbReference type="ARBA" id="ARBA00012438"/>
    </source>
</evidence>
<dbReference type="Gene3D" id="3.30.565.10">
    <property type="entry name" value="Histidine kinase-like ATPase, C-terminal domain"/>
    <property type="match status" value="1"/>
</dbReference>
<keyword evidence="5" id="KW-0597">Phosphoprotein</keyword>
<dbReference type="SMART" id="SM00388">
    <property type="entry name" value="HisKA"/>
    <property type="match status" value="1"/>
</dbReference>
<name>A0AAE3E105_9FIRM</name>
<dbReference type="InterPro" id="IPR005467">
    <property type="entry name" value="His_kinase_dom"/>
</dbReference>
<dbReference type="Gene3D" id="6.10.340.10">
    <property type="match status" value="1"/>
</dbReference>
<dbReference type="InterPro" id="IPR036890">
    <property type="entry name" value="HATPase_C_sf"/>
</dbReference>
<keyword evidence="8" id="KW-0547">Nucleotide-binding</keyword>
<evidence type="ECO:0000256" key="2">
    <source>
        <dbReference type="ARBA" id="ARBA00004651"/>
    </source>
</evidence>
<keyword evidence="9 17" id="KW-0418">Kinase</keyword>
<dbReference type="GO" id="GO:0000155">
    <property type="term" value="F:phosphorelay sensor kinase activity"/>
    <property type="evidence" value="ECO:0007669"/>
    <property type="project" value="InterPro"/>
</dbReference>
<evidence type="ECO:0000259" key="16">
    <source>
        <dbReference type="PROSITE" id="PS50885"/>
    </source>
</evidence>
<evidence type="ECO:0000313" key="17">
    <source>
        <dbReference type="EMBL" id="MCC2211532.1"/>
    </source>
</evidence>
<evidence type="ECO:0000256" key="7">
    <source>
        <dbReference type="ARBA" id="ARBA00022692"/>
    </source>
</evidence>
<evidence type="ECO:0000256" key="11">
    <source>
        <dbReference type="ARBA" id="ARBA00022989"/>
    </source>
</evidence>
<comment type="caution">
    <text evidence="17">The sequence shown here is derived from an EMBL/GenBank/DDBJ whole genome shotgun (WGS) entry which is preliminary data.</text>
</comment>
<evidence type="ECO:0000256" key="6">
    <source>
        <dbReference type="ARBA" id="ARBA00022679"/>
    </source>
</evidence>
<dbReference type="InterPro" id="IPR003594">
    <property type="entry name" value="HATPase_dom"/>
</dbReference>
<evidence type="ECO:0000256" key="10">
    <source>
        <dbReference type="ARBA" id="ARBA00022840"/>
    </source>
</evidence>
<evidence type="ECO:0000256" key="13">
    <source>
        <dbReference type="ARBA" id="ARBA00023136"/>
    </source>
</evidence>
<dbReference type="EMBL" id="JAJEQM010000019">
    <property type="protein sequence ID" value="MCC2211532.1"/>
    <property type="molecule type" value="Genomic_DNA"/>
</dbReference>
<dbReference type="Proteomes" id="UP001198242">
    <property type="component" value="Unassembled WGS sequence"/>
</dbReference>
<dbReference type="Pfam" id="PF00672">
    <property type="entry name" value="HAMP"/>
    <property type="match status" value="1"/>
</dbReference>
<dbReference type="Gene3D" id="1.10.287.130">
    <property type="match status" value="1"/>
</dbReference>
<feature type="domain" description="Histidine kinase" evidence="15">
    <location>
        <begin position="250"/>
        <end position="472"/>
    </location>
</feature>
<dbReference type="SUPFAM" id="SSF158472">
    <property type="entry name" value="HAMP domain-like"/>
    <property type="match status" value="1"/>
</dbReference>
<evidence type="ECO:0000313" key="18">
    <source>
        <dbReference type="Proteomes" id="UP001198242"/>
    </source>
</evidence>
<comment type="catalytic activity">
    <reaction evidence="1">
        <text>ATP + protein L-histidine = ADP + protein N-phospho-L-histidine.</text>
        <dbReference type="EC" id="2.7.13.3"/>
    </reaction>
</comment>
<feature type="domain" description="HAMP" evidence="16">
    <location>
        <begin position="190"/>
        <end position="242"/>
    </location>
</feature>
<keyword evidence="6" id="KW-0808">Transferase</keyword>
<dbReference type="InterPro" id="IPR036097">
    <property type="entry name" value="HisK_dim/P_sf"/>
</dbReference>
<dbReference type="SUPFAM" id="SSF47384">
    <property type="entry name" value="Homodimeric domain of signal transducing histidine kinase"/>
    <property type="match status" value="1"/>
</dbReference>
<dbReference type="PANTHER" id="PTHR45528">
    <property type="entry name" value="SENSOR HISTIDINE KINASE CPXA"/>
    <property type="match status" value="1"/>
</dbReference>
<dbReference type="FunFam" id="1.10.287.130:FF:000001">
    <property type="entry name" value="Two-component sensor histidine kinase"/>
    <property type="match status" value="1"/>
</dbReference>
<feature type="transmembrane region" description="Helical" evidence="14">
    <location>
        <begin position="12"/>
        <end position="32"/>
    </location>
</feature>
<dbReference type="GO" id="GO:0005524">
    <property type="term" value="F:ATP binding"/>
    <property type="evidence" value="ECO:0007669"/>
    <property type="project" value="UniProtKB-KW"/>
</dbReference>
<dbReference type="GO" id="GO:0005886">
    <property type="term" value="C:plasma membrane"/>
    <property type="evidence" value="ECO:0007669"/>
    <property type="project" value="UniProtKB-SubCell"/>
</dbReference>
<dbReference type="Pfam" id="PF02518">
    <property type="entry name" value="HATPase_c"/>
    <property type="match status" value="1"/>
</dbReference>
<keyword evidence="18" id="KW-1185">Reference proteome</keyword>
<comment type="subcellular location">
    <subcellularLocation>
        <location evidence="2">Cell membrane</location>
        <topology evidence="2">Multi-pass membrane protein</topology>
    </subcellularLocation>
</comment>
<dbReference type="CDD" id="cd00075">
    <property type="entry name" value="HATPase"/>
    <property type="match status" value="1"/>
</dbReference>
<organism evidence="17 18">
    <name type="scientific">Hominilimicola fabiformis</name>
    <dbReference type="NCBI Taxonomy" id="2885356"/>
    <lineage>
        <taxon>Bacteria</taxon>
        <taxon>Bacillati</taxon>
        <taxon>Bacillota</taxon>
        <taxon>Clostridia</taxon>
        <taxon>Eubacteriales</taxon>
        <taxon>Oscillospiraceae</taxon>
        <taxon>Hominilimicola</taxon>
    </lineage>
</organism>
<reference evidence="17 18" key="1">
    <citation type="submission" date="2021-10" db="EMBL/GenBank/DDBJ databases">
        <title>Anaerobic single-cell dispensing facilitates the cultivation of human gut bacteria.</title>
        <authorList>
            <person name="Afrizal A."/>
        </authorList>
    </citation>
    <scope>NUCLEOTIDE SEQUENCE [LARGE SCALE GENOMIC DNA]</scope>
    <source>
        <strain evidence="17 18">CLA-AA-H232</strain>
    </source>
</reference>
<keyword evidence="7 14" id="KW-0812">Transmembrane</keyword>
<dbReference type="AlphaFoldDB" id="A0AAE3E105"/>
<sequence length="472" mass="52874">MFKSILGRLFWTYAIILMLVFTSVAVTVGIFVNHFAISTHMNNVISVSQNLEYWTGSLQIEDTDYRARAAYKQLLRSWGSFLNSDIIVTNSNGEVLESTTSSATVPDELVHIVTNGNIVKKYSTLNGSYKNKMMVIGVPIKYQGGIVGASFYVTGIFDIRKTTLELFMMVIITSLFSVLAAFVLVYMQSKKISKPIEEINKAARGIASGKFDKRVEVTSADEIGQLASSFNFMADSIEALEDTRSEFISDVSHELRTPMTSISGFIEGILDGTIPPEKEKEYLKIVLDESKRLTKMVNDMLEMSKMSSSEYKLDVSEFDLNELTRICIIGLCNRIDEKNLELNVDFEDDILKVIADKDAIKRVVINLLDNAIKFSYPNTTIGIRTWIEDGRARFCVGNFGDGISGADLSNIFNRFYKTDKSRVNEKSGAGLGLSFVKNIMTLHKQNVWVESVDTKEGSTVKYTKFTFTLELA</sequence>
<dbReference type="SMART" id="SM00387">
    <property type="entry name" value="HATPase_c"/>
    <property type="match status" value="1"/>
</dbReference>
<dbReference type="InterPro" id="IPR003661">
    <property type="entry name" value="HisK_dim/P_dom"/>
</dbReference>
<keyword evidence="11 14" id="KW-1133">Transmembrane helix</keyword>